<feature type="modified residue" description="O-(pantetheine 4'-phosphoryl)serine" evidence="10">
    <location>
        <position position="179"/>
    </location>
</feature>
<keyword evidence="2 8" id="KW-0596">Phosphopantetheine</keyword>
<comment type="catalytic activity">
    <reaction evidence="7 8">
        <text>a fatty acyl-[ACP] + malonyl-[ACP] + H(+) = a 3-oxoacyl-[ACP] + holo-[ACP] + CO2</text>
        <dbReference type="Rhea" id="RHEA:22836"/>
        <dbReference type="Rhea" id="RHEA-COMP:9623"/>
        <dbReference type="Rhea" id="RHEA-COMP:9685"/>
        <dbReference type="Rhea" id="RHEA-COMP:9916"/>
        <dbReference type="Rhea" id="RHEA-COMP:14125"/>
        <dbReference type="ChEBI" id="CHEBI:15378"/>
        <dbReference type="ChEBI" id="CHEBI:16526"/>
        <dbReference type="ChEBI" id="CHEBI:64479"/>
        <dbReference type="ChEBI" id="CHEBI:78449"/>
        <dbReference type="ChEBI" id="CHEBI:78776"/>
        <dbReference type="ChEBI" id="CHEBI:138651"/>
        <dbReference type="EC" id="2.3.1.41"/>
    </reaction>
</comment>
<dbReference type="PROSITE" id="PS00606">
    <property type="entry name" value="KS3_1"/>
    <property type="match status" value="1"/>
</dbReference>
<dbReference type="Pfam" id="PF02801">
    <property type="entry name" value="Ketoacyl-synt_C"/>
    <property type="match status" value="1"/>
</dbReference>
<dbReference type="EC" id="1.1.1.100" evidence="8"/>
<evidence type="ECO:0000256" key="5">
    <source>
        <dbReference type="ARBA" id="ARBA00022832"/>
    </source>
</evidence>
<dbReference type="GO" id="GO:0004316">
    <property type="term" value="F:3-oxoacyl-[acyl-carrier-protein] reductase (NADPH) activity"/>
    <property type="evidence" value="ECO:0007669"/>
    <property type="project" value="UniProtKB-EC"/>
</dbReference>
<keyword evidence="6" id="KW-0444">Lipid biosynthesis</keyword>
<dbReference type="EMBL" id="CP058607">
    <property type="protein sequence ID" value="QLG72534.1"/>
    <property type="molecule type" value="Genomic_DNA"/>
</dbReference>
<feature type="domain" description="Ketosynthase family 3 (KS3)" evidence="12">
    <location>
        <begin position="1140"/>
        <end position="1660"/>
    </location>
</feature>
<dbReference type="GO" id="GO:0008897">
    <property type="term" value="F:holo-[acyl-carrier-protein] synthase activity"/>
    <property type="evidence" value="ECO:0007669"/>
    <property type="project" value="InterPro"/>
</dbReference>
<evidence type="ECO:0000256" key="9">
    <source>
        <dbReference type="PIRSR" id="PIRSR000454-1"/>
    </source>
</evidence>
<dbReference type="RefSeq" id="XP_037144262.1">
    <property type="nucleotide sequence ID" value="XM_037288367.1"/>
</dbReference>
<dbReference type="GO" id="GO:0004312">
    <property type="term" value="F:fatty acid synthase activity"/>
    <property type="evidence" value="ECO:0007669"/>
    <property type="project" value="InterPro"/>
</dbReference>
<evidence type="ECO:0000256" key="6">
    <source>
        <dbReference type="ARBA" id="ARBA00023160"/>
    </source>
</evidence>
<evidence type="ECO:0000256" key="7">
    <source>
        <dbReference type="ARBA" id="ARBA00049541"/>
    </source>
</evidence>
<dbReference type="GO" id="GO:0005835">
    <property type="term" value="C:fatty acid synthase complex"/>
    <property type="evidence" value="ECO:0007669"/>
    <property type="project" value="InterPro"/>
</dbReference>
<feature type="region of interest" description="Disordered" evidence="11">
    <location>
        <begin position="625"/>
        <end position="649"/>
    </location>
</feature>
<dbReference type="CDD" id="cd00828">
    <property type="entry name" value="elong_cond_enzymes"/>
    <property type="match status" value="1"/>
</dbReference>
<dbReference type="PROSITE" id="PS52004">
    <property type="entry name" value="KS3_2"/>
    <property type="match status" value="1"/>
</dbReference>
<keyword evidence="5" id="KW-0276">Fatty acid metabolism</keyword>
<evidence type="ECO:0000256" key="1">
    <source>
        <dbReference type="ARBA" id="ARBA00007485"/>
    </source>
</evidence>
<dbReference type="GO" id="GO:0042759">
    <property type="term" value="P:long-chain fatty acid biosynthetic process"/>
    <property type="evidence" value="ECO:0007669"/>
    <property type="project" value="UniProtKB-UniRule"/>
</dbReference>
<dbReference type="InterPro" id="IPR047224">
    <property type="entry name" value="FAS_alpha_su_C"/>
</dbReference>
<dbReference type="InterPro" id="IPR016039">
    <property type="entry name" value="Thiolase-like"/>
</dbReference>
<sequence>MTIKPEYRDELCVTLLTELLAYQFTSPVRWIETQNVILNDFKAERIIEVGPSPILANMAKRTISANESCEMAKASLLRKEVYCTSNHLDKIYYNGEPPMVMNKENEKQNVGQLVAVPETASPSPSSNLSTVDSRHRLNIDVKLNAEHLAKAIVSSKLRASRYSELNMTKSLKELCHGKSTLQNEIKSDLIKEFATFSEDNIEDTALLDICSDITVDGLGPVVLPQVMKFVGKNLTGRFSTLKYLRAYLTNEWSMVDPNPFLVYLTYSNDSISHNCTSETICKELIDKCCHSFAASENAFVIYNPVSTENSDDIELLKPSTISMEQFGSFKDQLCRLHTEQNNILSTHICEHSNRATTTTNEELQQMKDKMTCLENEFGKDLLNNSIDLMFSSKKVRVYSSSWNWVRQDVLNFCHLDLTETTRNSLTDIRKKMKDIQNRVDPISLKMLQYFVDNQCHDGPKKELLNVLIKDCVNIIKLNPVYSGELESFGFQIVENGNSKVIDEKVNLEVYIKTMSLGKGTNEVQKNTSVVSSKLDIDVSSYYKIETDLFQVYSKIIQYALASSNSNPSELWGQFKSLYEQILIFLKNSDQIASYFRAIVSDALSAINKPLYSKTENILVEDYSVDSSSDDESETSADEETVVSETAKSHSILPKKEKSIDSCAIPVGVIPFLHIKRHSHTNENWVYDKSNTQVFLNNLLNIGRNGISLRGKTILLLVSHFGNDFTREVIKALVQTGGTVLLATDDYKLETTRTLQKIYHQHGAKGSHLVVLPLNHASQVDVKRLCDYIYSKYGDIDYLLPLNAPKREKSVFDVSSEDELQMRATILNVLRLLGNIVRIKKSKKIETRPTFVLLPLSPTFGSKPCNGFLSESYSSLNKVLDMWHIEDWKNEISICGCVYGWTIETGEDMDISVTDLEHLGIRTFSPSEMAFNVLGLLTYDIVSLSQDSPIVADLNGGLHTLPSVMPVLNAMKAHTFEQNLIKKTLQAETHLDFSNKKKESIVNATVISPRGNISIDFPALLNYSELHGSFNGSSLEGLIDSSHMVVVTGFSEIGPWGNARTRWEMESSGTFSLEGCIEMAWIMGLIKYEKSNDYCGWVDSKNGAPVEGLHIKEKYEPTILKHAGIRIIEPELFCGYNPSKKQMLQEVVLNFDLQPVRTSAELGEQYKLEQGERVEIIPLEDDECLVHFLKGALLYVPKALDTQRTVAGQIPSGWDARSYGLPDEIVSQIDPITLFSLVSTAEALISSGVTDPYEMYKYVHVSEVGNCVGSGIGGMKSLQAVQLLRNKGENIQSDILPETFVNMTAAWINMLLISSSGPIKTPVGACATSVESLEIGYETIRAGKAKICIVGGVDDFHESVSHEFANMGATSNSTEEMASGREPQEMCRPATSTRNGFMESQGAGIQIIMRGDLAIQMGVPIYGVVGLTSTASDKISKSLPAPGKGILTCARELSNKPRFNISKLDIKYRKRQLEFRIKEINNWREQEILLGSYPGLVDELVQKQIVEAKSLWGSDFWKTDPNIAPIRGALSVFGLSVDDLNVVSCHGTSTKANEKNESQIIDKMMEHLGRTKGNPLPAVFQKHLTGHPKGAAGAWMLNGCLQMMNSSVIPGNRNADDIDSSFQHFEHLLFPSASLRVGAVKASMLTSFGFGQKGAMALVFNPNYLLASLSEDEYTLYAQKRAQRERIAQNFFVHGLVNNNIVQIKTSAPYSKEEEERVYLDPLIRFPVNH</sequence>
<dbReference type="Gene3D" id="3.40.50.720">
    <property type="entry name" value="NAD(P)-binding Rossmann-like Domain"/>
    <property type="match status" value="1"/>
</dbReference>
<dbReference type="PANTHER" id="PTHR10982">
    <property type="entry name" value="MALONYL COA-ACYL CARRIER PROTEIN TRANSACYLASE"/>
    <property type="match status" value="1"/>
</dbReference>
<proteinExistence type="inferred from homology"/>
<dbReference type="InterPro" id="IPR041550">
    <property type="entry name" value="FASI_helical"/>
</dbReference>
<evidence type="ECO:0000259" key="12">
    <source>
        <dbReference type="PROSITE" id="PS52004"/>
    </source>
</evidence>
<evidence type="ECO:0000256" key="11">
    <source>
        <dbReference type="SAM" id="MobiDB-lite"/>
    </source>
</evidence>
<dbReference type="Pfam" id="PF18325">
    <property type="entry name" value="Fas_alpha_ACP"/>
    <property type="match status" value="1"/>
</dbReference>
<keyword evidence="3" id="KW-0597">Phosphoprotein</keyword>
<dbReference type="KEGG" id="zmk:HG535_0D02420"/>
<keyword evidence="6" id="KW-0275">Fatty acid biosynthesis</keyword>
<evidence type="ECO:0000256" key="2">
    <source>
        <dbReference type="ARBA" id="ARBA00022450"/>
    </source>
</evidence>
<dbReference type="PANTHER" id="PTHR10982:SF21">
    <property type="entry name" value="FATTY ACID SYNTHASE SUBUNIT BETA"/>
    <property type="match status" value="1"/>
</dbReference>
<dbReference type="InterPro" id="IPR026025">
    <property type="entry name" value="FAS_alpha_yeast"/>
</dbReference>
<dbReference type="InterPro" id="IPR020841">
    <property type="entry name" value="PKS_Beta-ketoAc_synthase_dom"/>
</dbReference>
<dbReference type="GeneID" id="59236258"/>
<comment type="catalytic activity">
    <reaction evidence="8">
        <text>a (3R)-hydroxyacyl-[ACP] + NADP(+) = a 3-oxoacyl-[ACP] + NADPH + H(+)</text>
        <dbReference type="Rhea" id="RHEA:17397"/>
        <dbReference type="Rhea" id="RHEA-COMP:9916"/>
        <dbReference type="Rhea" id="RHEA-COMP:9945"/>
        <dbReference type="ChEBI" id="CHEBI:15378"/>
        <dbReference type="ChEBI" id="CHEBI:57783"/>
        <dbReference type="ChEBI" id="CHEBI:58349"/>
        <dbReference type="ChEBI" id="CHEBI:78776"/>
        <dbReference type="ChEBI" id="CHEBI:78827"/>
        <dbReference type="EC" id="1.1.1.100"/>
    </reaction>
</comment>
<keyword evidence="6" id="KW-0443">Lipid metabolism</keyword>
<dbReference type="InterPro" id="IPR016035">
    <property type="entry name" value="Acyl_Trfase/lysoPLipase"/>
</dbReference>
<dbReference type="InterPro" id="IPR040899">
    <property type="entry name" value="Fas_alpha_ACP"/>
</dbReference>
<dbReference type="OrthoDB" id="4251012at2759"/>
<gene>
    <name evidence="13" type="ORF">HG535_0D02420</name>
</gene>
<dbReference type="EC" id="2.3.1.41" evidence="8"/>
<feature type="region of interest" description="Disordered" evidence="11">
    <location>
        <begin position="1368"/>
        <end position="1388"/>
    </location>
</feature>
<dbReference type="Pfam" id="PF18314">
    <property type="entry name" value="FAS_I_H"/>
    <property type="match status" value="1"/>
</dbReference>
<dbReference type="InterPro" id="IPR014031">
    <property type="entry name" value="Ketoacyl_synth_C"/>
</dbReference>
<keyword evidence="4 8" id="KW-0808">Transferase</keyword>
<dbReference type="InterPro" id="IPR050830">
    <property type="entry name" value="Fungal_FAS"/>
</dbReference>
<dbReference type="InterPro" id="IPR018201">
    <property type="entry name" value="Ketoacyl_synth_AS"/>
</dbReference>
<evidence type="ECO:0000256" key="3">
    <source>
        <dbReference type="ARBA" id="ARBA00022553"/>
    </source>
</evidence>
<dbReference type="SUPFAM" id="SSF52151">
    <property type="entry name" value="FabD/lysophospholipase-like"/>
    <property type="match status" value="1"/>
</dbReference>
<dbReference type="EC" id="2.3.1.86" evidence="8"/>
<dbReference type="Gene3D" id="6.10.140.1410">
    <property type="match status" value="1"/>
</dbReference>
<reference evidence="13 14" key="1">
    <citation type="submission" date="2020-07" db="EMBL/GenBank/DDBJ databases">
        <title>The yeast mating-type switching endonuclease HO is a domesticated member of an unorthodox homing genetic element family.</title>
        <authorList>
            <person name="Coughlan A.Y."/>
            <person name="Lombardi L."/>
            <person name="Braun-Galleani S."/>
            <person name="Martos A.R."/>
            <person name="Galeote V."/>
            <person name="Bigey F."/>
            <person name="Dequin S."/>
            <person name="Byrne K.P."/>
            <person name="Wolfe K.H."/>
        </authorList>
    </citation>
    <scope>NUCLEOTIDE SEQUENCE [LARGE SCALE GENOMIC DNA]</scope>
    <source>
        <strain evidence="13 14">NRRL Y-6702</strain>
    </source>
</reference>
<organism evidence="13 14">
    <name type="scientific">Zygotorulaspora mrakii</name>
    <name type="common">Zygosaccharomyces mrakii</name>
    <dbReference type="NCBI Taxonomy" id="42260"/>
    <lineage>
        <taxon>Eukaryota</taxon>
        <taxon>Fungi</taxon>
        <taxon>Dikarya</taxon>
        <taxon>Ascomycota</taxon>
        <taxon>Saccharomycotina</taxon>
        <taxon>Saccharomycetes</taxon>
        <taxon>Saccharomycetales</taxon>
        <taxon>Saccharomycetaceae</taxon>
        <taxon>Zygotorulaspora</taxon>
    </lineage>
</organism>
<dbReference type="Gene3D" id="3.90.25.70">
    <property type="match status" value="1"/>
</dbReference>
<dbReference type="PIRSF" id="PIRSF000454">
    <property type="entry name" value="FAS_yeast_alpha"/>
    <property type="match status" value="1"/>
</dbReference>
<dbReference type="Proteomes" id="UP000509704">
    <property type="component" value="Chromosome 4"/>
</dbReference>
<keyword evidence="14" id="KW-1185">Reference proteome</keyword>
<evidence type="ECO:0000313" key="14">
    <source>
        <dbReference type="Proteomes" id="UP000509704"/>
    </source>
</evidence>
<evidence type="ECO:0000256" key="10">
    <source>
        <dbReference type="PIRSR" id="PIRSR000454-4"/>
    </source>
</evidence>
<dbReference type="Gene3D" id="3.40.47.10">
    <property type="match status" value="1"/>
</dbReference>
<dbReference type="GO" id="GO:0004315">
    <property type="term" value="F:3-oxoacyl-[acyl-carrier-protein] synthase activity"/>
    <property type="evidence" value="ECO:0007669"/>
    <property type="project" value="UniProtKB-EC"/>
</dbReference>
<protein>
    <recommendedName>
        <fullName evidence="8">Fatty acid synthase subunit alpha</fullName>
        <ecNumber evidence="8">2.3.1.86</ecNumber>
    </recommendedName>
    <domain>
        <recommendedName>
            <fullName evidence="8">3-oxoacyl-[acyl-carrier-protein] reductase</fullName>
            <ecNumber evidence="8">1.1.1.100</ecNumber>
        </recommendedName>
    </domain>
    <domain>
        <recommendedName>
            <fullName evidence="8">3-oxoacyl-[acyl-carrier-protein] synthase</fullName>
            <ecNumber evidence="8">2.3.1.41</ecNumber>
        </recommendedName>
    </domain>
</protein>
<dbReference type="GO" id="GO:0004321">
    <property type="term" value="F:fatty-acyl-CoA synthase activity"/>
    <property type="evidence" value="ECO:0007669"/>
    <property type="project" value="UniProtKB-EC"/>
</dbReference>
<feature type="compositionally biased region" description="Acidic residues" evidence="11">
    <location>
        <begin position="627"/>
        <end position="641"/>
    </location>
</feature>
<dbReference type="Gene3D" id="3.30.70.2490">
    <property type="match status" value="1"/>
</dbReference>
<dbReference type="SUPFAM" id="SSF53901">
    <property type="entry name" value="Thiolase-like"/>
    <property type="match status" value="2"/>
</dbReference>
<dbReference type="FunFam" id="3.90.25.70:FF:000001">
    <property type="entry name" value="Fatty acid synthase subunit alpha"/>
    <property type="match status" value="1"/>
</dbReference>
<dbReference type="Pfam" id="PF00109">
    <property type="entry name" value="ketoacyl-synt"/>
    <property type="match status" value="1"/>
</dbReference>
<comment type="similarity">
    <text evidence="1 8">Belongs to the thiolase-like superfamily. Fungal fatty acid synthetase subunit alpha family.</text>
</comment>
<feature type="active site" description="For beta-ketoacyl synthase activity" evidence="9">
    <location>
        <position position="1325"/>
    </location>
</feature>
<evidence type="ECO:0000313" key="13">
    <source>
        <dbReference type="EMBL" id="QLG72534.1"/>
    </source>
</evidence>
<accession>A0A7H9B2C6</accession>
<dbReference type="InterPro" id="IPR014030">
    <property type="entry name" value="Ketoacyl_synth_N"/>
</dbReference>
<name>A0A7H9B2C6_ZYGMR</name>
<evidence type="ECO:0000256" key="4">
    <source>
        <dbReference type="ARBA" id="ARBA00022679"/>
    </source>
</evidence>
<evidence type="ECO:0000256" key="8">
    <source>
        <dbReference type="PIRNR" id="PIRNR000454"/>
    </source>
</evidence>